<dbReference type="AlphaFoldDB" id="A0A0F9FQ12"/>
<dbReference type="NCBIfam" id="TIGR02385">
    <property type="entry name" value="RelE_StbE"/>
    <property type="match status" value="1"/>
</dbReference>
<organism evidence="2">
    <name type="scientific">marine sediment metagenome</name>
    <dbReference type="NCBI Taxonomy" id="412755"/>
    <lineage>
        <taxon>unclassified sequences</taxon>
        <taxon>metagenomes</taxon>
        <taxon>ecological metagenomes</taxon>
    </lineage>
</organism>
<dbReference type="InterPro" id="IPR007711">
    <property type="entry name" value="HigB-1"/>
</dbReference>
<protein>
    <recommendedName>
        <fullName evidence="3">Peptidase</fullName>
    </recommendedName>
</protein>
<reference evidence="2" key="1">
    <citation type="journal article" date="2015" name="Nature">
        <title>Complex archaea that bridge the gap between prokaryotes and eukaryotes.</title>
        <authorList>
            <person name="Spang A."/>
            <person name="Saw J.H."/>
            <person name="Jorgensen S.L."/>
            <person name="Zaremba-Niedzwiedzka K."/>
            <person name="Martijn J."/>
            <person name="Lind A.E."/>
            <person name="van Eijk R."/>
            <person name="Schleper C."/>
            <person name="Guy L."/>
            <person name="Ettema T.J."/>
        </authorList>
    </citation>
    <scope>NUCLEOTIDE SEQUENCE</scope>
</reference>
<dbReference type="EMBL" id="LAZR01020513">
    <property type="protein sequence ID" value="KKL88619.1"/>
    <property type="molecule type" value="Genomic_DNA"/>
</dbReference>
<comment type="caution">
    <text evidence="2">The sequence shown here is derived from an EMBL/GenBank/DDBJ whole genome shotgun (WGS) entry which is preliminary data.</text>
</comment>
<keyword evidence="1" id="KW-1277">Toxin-antitoxin system</keyword>
<gene>
    <name evidence="2" type="ORF">LCGC14_1922910</name>
</gene>
<sequence>MIQSFRHKGLQRLFEKADRSKVSAQDVKKLEHILAVLNHATKPEDMGLPGFHLHPLKGRMKGFWSVTLRANWRVIFRIKNGDIYDVDLIDYH</sequence>
<dbReference type="InterPro" id="IPR007712">
    <property type="entry name" value="RelE/ParE_toxin"/>
</dbReference>
<dbReference type="PANTHER" id="PTHR40266">
    <property type="entry name" value="TOXIN HIGB-1"/>
    <property type="match status" value="1"/>
</dbReference>
<dbReference type="PANTHER" id="PTHR40266:SF2">
    <property type="entry name" value="TOXIN HIGB-1"/>
    <property type="match status" value="1"/>
</dbReference>
<evidence type="ECO:0000256" key="1">
    <source>
        <dbReference type="ARBA" id="ARBA00022649"/>
    </source>
</evidence>
<dbReference type="SUPFAM" id="SSF143011">
    <property type="entry name" value="RelE-like"/>
    <property type="match status" value="1"/>
</dbReference>
<proteinExistence type="predicted"/>
<name>A0A0F9FQ12_9ZZZZ</name>
<dbReference type="InterPro" id="IPR035093">
    <property type="entry name" value="RelE/ParE_toxin_dom_sf"/>
</dbReference>
<dbReference type="Gene3D" id="3.30.2310.20">
    <property type="entry name" value="RelE-like"/>
    <property type="match status" value="1"/>
</dbReference>
<accession>A0A0F9FQ12</accession>
<evidence type="ECO:0000313" key="2">
    <source>
        <dbReference type="EMBL" id="KKL88619.1"/>
    </source>
</evidence>
<dbReference type="Pfam" id="PF05015">
    <property type="entry name" value="HigB-like_toxin"/>
    <property type="match status" value="1"/>
</dbReference>
<evidence type="ECO:0008006" key="3">
    <source>
        <dbReference type="Google" id="ProtNLM"/>
    </source>
</evidence>